<evidence type="ECO:0000313" key="4">
    <source>
        <dbReference type="Proteomes" id="UP001352223"/>
    </source>
</evidence>
<evidence type="ECO:0000256" key="2">
    <source>
        <dbReference type="SAM" id="Phobius"/>
    </source>
</evidence>
<dbReference type="RefSeq" id="WP_324777221.1">
    <property type="nucleotide sequence ID" value="NZ_BAAATS010000001.1"/>
</dbReference>
<dbReference type="Proteomes" id="UP001352223">
    <property type="component" value="Unassembled WGS sequence"/>
</dbReference>
<evidence type="ECO:0000313" key="3">
    <source>
        <dbReference type="EMBL" id="MEB3967193.1"/>
    </source>
</evidence>
<gene>
    <name evidence="3" type="ORF">OKJ48_44210</name>
</gene>
<feature type="region of interest" description="Disordered" evidence="1">
    <location>
        <begin position="79"/>
        <end position="159"/>
    </location>
</feature>
<organism evidence="3 4">
    <name type="scientific">Streptomyces kunmingensis</name>
    <dbReference type="NCBI Taxonomy" id="68225"/>
    <lineage>
        <taxon>Bacteria</taxon>
        <taxon>Bacillati</taxon>
        <taxon>Actinomycetota</taxon>
        <taxon>Actinomycetes</taxon>
        <taxon>Kitasatosporales</taxon>
        <taxon>Streptomycetaceae</taxon>
        <taxon>Streptomyces</taxon>
    </lineage>
</organism>
<feature type="transmembrane region" description="Helical" evidence="2">
    <location>
        <begin position="51"/>
        <end position="73"/>
    </location>
</feature>
<evidence type="ECO:0000256" key="1">
    <source>
        <dbReference type="SAM" id="MobiDB-lite"/>
    </source>
</evidence>
<accession>A0ABU6CR44</accession>
<protein>
    <submittedName>
        <fullName evidence="3">Uncharacterized protein</fullName>
    </submittedName>
</protein>
<keyword evidence="2" id="KW-1133">Transmembrane helix</keyword>
<comment type="caution">
    <text evidence="3">The sequence shown here is derived from an EMBL/GenBank/DDBJ whole genome shotgun (WGS) entry which is preliminary data.</text>
</comment>
<keyword evidence="2" id="KW-0472">Membrane</keyword>
<dbReference type="EMBL" id="JAOZYB010000378">
    <property type="protein sequence ID" value="MEB3967193.1"/>
    <property type="molecule type" value="Genomic_DNA"/>
</dbReference>
<feature type="compositionally biased region" description="Low complexity" evidence="1">
    <location>
        <begin position="82"/>
        <end position="101"/>
    </location>
</feature>
<feature type="region of interest" description="Disordered" evidence="1">
    <location>
        <begin position="1"/>
        <end position="23"/>
    </location>
</feature>
<sequence>MNDEVRQRLRDAADAHRPDREGMLARIERGMSDPLAAPAGQRRPAVGWVRIAGATAGVAAALAVGGFAVGAALRQDDGPRQTVAVTPTPSAVPTPTADATSRGPEPSDSPASTHSSPVEPPTPHHPASEPARPPAGTKATTPAATATTDGPLWSDGSIDPGSNDYWAQSDITFKTKDRLTALTVELRVAQTGEVSDTGNWRSLSAEDFTVSVAEGDGFLVYRWVLKAGRTVPAGEYVFAGQYDHAQGGRDAGGDTYSVSARTEEGDRAAVGGDFA</sequence>
<reference evidence="3 4" key="1">
    <citation type="submission" date="2022-10" db="EMBL/GenBank/DDBJ databases">
        <authorList>
            <person name="Xie J."/>
            <person name="Shen N."/>
        </authorList>
    </citation>
    <scope>NUCLEOTIDE SEQUENCE [LARGE SCALE GENOMIC DNA]</scope>
    <source>
        <strain evidence="3 4">DSM 41681</strain>
    </source>
</reference>
<feature type="compositionally biased region" description="Low complexity" evidence="1">
    <location>
        <begin position="134"/>
        <end position="148"/>
    </location>
</feature>
<keyword evidence="2" id="KW-0812">Transmembrane</keyword>
<keyword evidence="4" id="KW-1185">Reference proteome</keyword>
<name>A0ABU6CR44_9ACTN</name>
<proteinExistence type="predicted"/>